<dbReference type="EMBL" id="MSFN02000002">
    <property type="protein sequence ID" value="PTU22589.1"/>
    <property type="molecule type" value="Genomic_DNA"/>
</dbReference>
<reference evidence="1 2" key="1">
    <citation type="journal article" date="2018" name="Proc. Natl. Acad. Sci. U.S.A.">
        <title>Linking secondary metabolites to gene clusters through genome sequencing of six diverse Aspergillus species.</title>
        <authorList>
            <person name="Kaerboelling I."/>
            <person name="Vesth T.C."/>
            <person name="Frisvad J.C."/>
            <person name="Nybo J.L."/>
            <person name="Theobald S."/>
            <person name="Kuo A."/>
            <person name="Bowyer P."/>
            <person name="Matsuda Y."/>
            <person name="Mondo S."/>
            <person name="Lyhne E.K."/>
            <person name="Kogle M.E."/>
            <person name="Clum A."/>
            <person name="Lipzen A."/>
            <person name="Salamov A."/>
            <person name="Ngan C.Y."/>
            <person name="Daum C."/>
            <person name="Chiniquy J."/>
            <person name="Barry K."/>
            <person name="LaButti K."/>
            <person name="Haridas S."/>
            <person name="Simmons B.A."/>
            <person name="Magnuson J.K."/>
            <person name="Mortensen U.H."/>
            <person name="Larsen T.O."/>
            <person name="Grigoriev I.V."/>
            <person name="Baker S.E."/>
            <person name="Andersen M.R."/>
        </authorList>
    </citation>
    <scope>NUCLEOTIDE SEQUENCE [LARGE SCALE GENOMIC DNA]</scope>
    <source>
        <strain evidence="1 2">IBT 24754</strain>
    </source>
</reference>
<evidence type="ECO:0000313" key="2">
    <source>
        <dbReference type="Proteomes" id="UP000244073"/>
    </source>
</evidence>
<organism evidence="1 2">
    <name type="scientific">Aspergillus ochraceoroseus IBT 24754</name>
    <dbReference type="NCBI Taxonomy" id="1392256"/>
    <lineage>
        <taxon>Eukaryota</taxon>
        <taxon>Fungi</taxon>
        <taxon>Dikarya</taxon>
        <taxon>Ascomycota</taxon>
        <taxon>Pezizomycotina</taxon>
        <taxon>Eurotiomycetes</taxon>
        <taxon>Eurotiomycetidae</taxon>
        <taxon>Eurotiales</taxon>
        <taxon>Aspergillaceae</taxon>
        <taxon>Aspergillus</taxon>
        <taxon>Aspergillus subgen. Nidulantes</taxon>
    </lineage>
</organism>
<protein>
    <submittedName>
        <fullName evidence="1">Uncharacterized protein</fullName>
    </submittedName>
</protein>
<dbReference type="AlphaFoldDB" id="A0A2T5M237"/>
<name>A0A2T5M237_9EURO</name>
<dbReference type="GeneID" id="63817503"/>
<dbReference type="VEuPathDB" id="FungiDB:P175DRAFT_0555256"/>
<accession>A0A2T5M237</accession>
<feature type="non-terminal residue" evidence="1">
    <location>
        <position position="73"/>
    </location>
</feature>
<proteinExistence type="predicted"/>
<sequence>MGRPAALTSFWASYITEIKAGGPSIALNGHSRSTLGVVNSVMTADGKQPAQDFDRKKVKEDVNTYCTATLKWP</sequence>
<comment type="caution">
    <text evidence="1">The sequence shown here is derived from an EMBL/GenBank/DDBJ whole genome shotgun (WGS) entry which is preliminary data.</text>
</comment>
<dbReference type="RefSeq" id="XP_040753981.1">
    <property type="nucleotide sequence ID" value="XM_040900619.1"/>
</dbReference>
<evidence type="ECO:0000313" key="1">
    <source>
        <dbReference type="EMBL" id="PTU22589.1"/>
    </source>
</evidence>
<gene>
    <name evidence="1" type="ORF">P175DRAFT_0555256</name>
</gene>
<dbReference type="Proteomes" id="UP000244073">
    <property type="component" value="Unassembled WGS sequence"/>
</dbReference>